<feature type="domain" description="Carbohydrate-binding module family 96" evidence="4">
    <location>
        <begin position="3"/>
        <end position="175"/>
    </location>
</feature>
<evidence type="ECO:0000256" key="2">
    <source>
        <dbReference type="ARBA" id="ARBA00022525"/>
    </source>
</evidence>
<evidence type="ECO:0000259" key="4">
    <source>
        <dbReference type="Pfam" id="PF24517"/>
    </source>
</evidence>
<evidence type="ECO:0000256" key="1">
    <source>
        <dbReference type="ARBA" id="ARBA00004613"/>
    </source>
</evidence>
<keyword evidence="2" id="KW-0964">Secreted</keyword>
<reference evidence="5 6" key="1">
    <citation type="submission" date="2023-07" db="EMBL/GenBank/DDBJ databases">
        <title>Genomic Encyclopedia of Type Strains, Phase IV (KMG-IV): sequencing the most valuable type-strain genomes for metagenomic binning, comparative biology and taxonomic classification.</title>
        <authorList>
            <person name="Goeker M."/>
        </authorList>
    </citation>
    <scope>NUCLEOTIDE SEQUENCE [LARGE SCALE GENOMIC DNA]</scope>
    <source>
        <strain evidence="5 6">DSM 1400</strain>
    </source>
</reference>
<dbReference type="Gene3D" id="2.60.120.970">
    <property type="match status" value="1"/>
</dbReference>
<accession>A0ABU0JQU0</accession>
<comment type="subcellular location">
    <subcellularLocation>
        <location evidence="1">Secreted</location>
    </subcellularLocation>
</comment>
<keyword evidence="3" id="KW-0732">Signal</keyword>
<dbReference type="RefSeq" id="WP_307355498.1">
    <property type="nucleotide sequence ID" value="NZ_BAAACJ010000017.1"/>
</dbReference>
<protein>
    <recommendedName>
        <fullName evidence="4">Carbohydrate-binding module family 96 domain-containing protein</fullName>
    </recommendedName>
</protein>
<dbReference type="Pfam" id="PF24517">
    <property type="entry name" value="CBM96"/>
    <property type="match status" value="1"/>
</dbReference>
<proteinExistence type="predicted"/>
<gene>
    <name evidence="5" type="ORF">QOZ93_001202</name>
</gene>
<keyword evidence="6" id="KW-1185">Reference proteome</keyword>
<name>A0ABU0JQU0_HATLI</name>
<dbReference type="NCBIfam" id="NF033679">
    <property type="entry name" value="DNRLRE_dom"/>
    <property type="match status" value="1"/>
</dbReference>
<sequence>MIQTISVTNDSFVYEGSPYTNYEGAPYLYIGNNTNVSNAPSTGSCEVLLYFDLSQIPTTSTIQSAQLKLYVNYNPSITPVTLSISTLGSSFNPSLIDWNMTTAMQTTSTSDTIIINGSSQYVTGNVTDIVKNWVNGTVANNGILLQSSTPSFTNGFITIGSVNNSINQYAPVLEITFSNSSTSQTEISTGDYDITTSTSQINGQNVSTTYAVSNKGVDAYDKALAVLQLNYGGNWYDTKAAPVLPGGTAVLTSLAGNTQSRLELLGTIFPTLYSFVSNTGAGNYNLQPILDVFSSSGGLAEPYNEQVGILYSTVGSAQAGVAVNPVNGVVTTTGASLSGGNLTTTPVTQPMEVTLLNIPSAQQYNLTFTNMIYAATSAQITSGLSTVGSGITTNLVNLSSVTNIPTGVQITTNYSSILTGVTTIYKDAIISSNKPLNGINVDIYYAQGTSGGSQSGLNYQLLKSNVSLTGEFMYLSQITGQQLNNLGALNGKQDNYQIVINPSTTATGSYELSIDDVAGLGSVSGITPQNKMKYLDFNNIITINLPFASMPNSVS</sequence>
<evidence type="ECO:0000313" key="5">
    <source>
        <dbReference type="EMBL" id="MDQ0479461.1"/>
    </source>
</evidence>
<dbReference type="Proteomes" id="UP001224418">
    <property type="component" value="Unassembled WGS sequence"/>
</dbReference>
<organism evidence="5 6">
    <name type="scientific">Hathewaya limosa</name>
    <name type="common">Clostridium limosum</name>
    <dbReference type="NCBI Taxonomy" id="1536"/>
    <lineage>
        <taxon>Bacteria</taxon>
        <taxon>Bacillati</taxon>
        <taxon>Bacillota</taxon>
        <taxon>Clostridia</taxon>
        <taxon>Eubacteriales</taxon>
        <taxon>Clostridiaceae</taxon>
        <taxon>Hathewaya</taxon>
    </lineage>
</organism>
<dbReference type="EMBL" id="JAUSWN010000008">
    <property type="protein sequence ID" value="MDQ0479461.1"/>
    <property type="molecule type" value="Genomic_DNA"/>
</dbReference>
<evidence type="ECO:0000313" key="6">
    <source>
        <dbReference type="Proteomes" id="UP001224418"/>
    </source>
</evidence>
<comment type="caution">
    <text evidence="5">The sequence shown here is derived from an EMBL/GenBank/DDBJ whole genome shotgun (WGS) entry which is preliminary data.</text>
</comment>
<dbReference type="InterPro" id="IPR055372">
    <property type="entry name" value="CBM96"/>
</dbReference>
<evidence type="ECO:0000256" key="3">
    <source>
        <dbReference type="ARBA" id="ARBA00022729"/>
    </source>
</evidence>